<dbReference type="InterPro" id="IPR006594">
    <property type="entry name" value="LisH"/>
</dbReference>
<dbReference type="InterPro" id="IPR037683">
    <property type="entry name" value="Rmd5_dRing"/>
</dbReference>
<dbReference type="InterPro" id="IPR027370">
    <property type="entry name" value="Znf-RING_euk"/>
</dbReference>
<keyword evidence="12" id="KW-0482">Metalloprotease</keyword>
<dbReference type="Pfam" id="PF10607">
    <property type="entry name" value="CTLH"/>
    <property type="match status" value="1"/>
</dbReference>
<evidence type="ECO:0000313" key="24">
    <source>
        <dbReference type="Proteomes" id="UP001201812"/>
    </source>
</evidence>
<keyword evidence="8" id="KW-0732">Signal</keyword>
<dbReference type="SMART" id="SM00254">
    <property type="entry name" value="ShKT"/>
    <property type="match status" value="1"/>
</dbReference>
<feature type="region of interest" description="Disordered" evidence="17">
    <location>
        <begin position="532"/>
        <end position="554"/>
    </location>
</feature>
<dbReference type="GO" id="GO:0061630">
    <property type="term" value="F:ubiquitin protein ligase activity"/>
    <property type="evidence" value="ECO:0007669"/>
    <property type="project" value="InterPro"/>
</dbReference>
<evidence type="ECO:0000256" key="7">
    <source>
        <dbReference type="ARBA" id="ARBA00022723"/>
    </source>
</evidence>
<keyword evidence="4" id="KW-0963">Cytoplasm</keyword>
<dbReference type="CDD" id="cd16652">
    <property type="entry name" value="dRING_Rmd5p-like"/>
    <property type="match status" value="1"/>
</dbReference>
<dbReference type="SMART" id="SM00631">
    <property type="entry name" value="Zn_pept"/>
    <property type="match status" value="1"/>
</dbReference>
<feature type="compositionally biased region" description="Polar residues" evidence="17">
    <location>
        <begin position="506"/>
        <end position="517"/>
    </location>
</feature>
<sequence>MAQVIADHSTKAANLAKQFREKWTPILAKHLSMFQSIVNELINEPLESSKNDGMECDNASPPELSVHAQYILEECLLRIKALLAEMLQEHRQVHPPISRCGKDLDRYFQSDLNHLMKNEKNIETNPEHLQKANRLIFEHLVSLGRIDVAETFMKESEHDFDIPLNYDMDLVKQIMEPFRQRNFKPAIEWVEQNAAENEDLLFRLHSQHILQLLENGHKKDALVYGRVLQPFSDRYKDQIAQLMFIVVSYPAVKNNDQKGVWKTYEHLFHEGSWLALEEDLAMAISDFRCPLGNILNVGAKAIPSLLTLRSFLRRTSTNYDQILQIDELPCDVAVPQRVHSTFSCPILKTQSTGSNPPMRLSCGHVISSDALNKLAAQSRNQRLKCPYCPEESNVQDAIQVDTPYKVFRIFPRDWTDIQSLRELRNLTENEVDFWLESHQPGRFADVMVSPQFLPQFDKFLMSKGLNFTVTINDVQKLIYANEFEPEMLRTWRKSDRTVSPLRKPKTNSAYPKSRNFTADTRSDTELQSFLRRRLRNDNDDEDMSHMGRGPTAAEFEGLGRPFEKVGELRANYPFGLYTNYATMLRYLRTLDFYYPHIVQLVQIGKTHEGRSIEGVKIGYPANNSTGKRAFWIDGNIHAREWASSHTALFIINQLIAGYGKDPDITHYLNKMNFIIVPCVNPDGFEYSRSSLNPQIRLWRKNRSPEQCAQSLWGGLRCCQGVDLNRNFDFHFGETGSSPNPCSNLYAGQKAFSEPEAMAISSFLQSQEYKNKLDGFITLHTYAQMWIHPFSHEVQYYPTDVAKMKRVAERATERLREVYGTKYRVGTGADMLAPASGGSDDWAKEKLGAKYVYLVELRPQLELSNGFILKQEELIPTAIVKASAPSPPQGNPESPRAPTASTTRTDLSLWTSSNPSRTTSKPATSSPARNLLQIHPMVFEELKKQQHSPVKIVPSEPHMRKSLQQSQNNGQVFSKINLSVSQNIAFSGDEPQRGPDLSQTIENFSTTIPTSKVSEMATRPVVSSTKFGAVLPMSEMSTGMEAATAIITTQIQSNTMTETLIETFNTESTTANVPIETFMNTFSTTLETSTTATELATTTSTPAEIPMMINNELAEVFDMQTVSETSNNEHSTAFTETESTTSSVLPTTRSPTRHYALRLLTSAPLSGLLLNVNGNRSKPKNKEEEASLDNPLTMDIPPLIPEKFSTTLDQHAFTKQSESTTLPFSTPSSRPSADRANDEKCADKKYSCTFWIKAHRAVCMEQHRFMSRNCAFSCGFCHVEQIGRLVGWTLGFMVLMLLICLPCVCCIGIWFAGWFGLRQAMARRQMNQGVPPHGAAVHHLERRTQIHVDPPSPLAVPSTQHHRGREAGAERYVYAQSSDRYFERRPRNGSEDYGRERESRRL</sequence>
<name>A0AAD4NAX0_9BILA</name>
<feature type="region of interest" description="Disordered" evidence="17">
    <location>
        <begin position="1126"/>
        <end position="1147"/>
    </location>
</feature>
<evidence type="ECO:0000313" key="23">
    <source>
        <dbReference type="EMBL" id="KAI1717910.1"/>
    </source>
</evidence>
<dbReference type="Gene3D" id="3.30.40.10">
    <property type="entry name" value="Zinc/RING finger domain, C3HC4 (zinc finger)"/>
    <property type="match status" value="1"/>
</dbReference>
<keyword evidence="11" id="KW-0862">Zinc</keyword>
<dbReference type="Pfam" id="PF13445">
    <property type="entry name" value="zf-RING_UBOX"/>
    <property type="match status" value="1"/>
</dbReference>
<feature type="transmembrane region" description="Helical" evidence="18">
    <location>
        <begin position="1284"/>
        <end position="1316"/>
    </location>
</feature>
<dbReference type="SUPFAM" id="SSF53187">
    <property type="entry name" value="Zn-dependent exopeptidases"/>
    <property type="match status" value="1"/>
</dbReference>
<evidence type="ECO:0000256" key="4">
    <source>
        <dbReference type="ARBA" id="ARBA00022490"/>
    </source>
</evidence>
<dbReference type="Gene3D" id="3.40.630.10">
    <property type="entry name" value="Zn peptidases"/>
    <property type="match status" value="1"/>
</dbReference>
<dbReference type="InterPro" id="IPR003582">
    <property type="entry name" value="ShKT_dom"/>
</dbReference>
<feature type="region of interest" description="Disordered" evidence="17">
    <location>
        <begin position="881"/>
        <end position="928"/>
    </location>
</feature>
<keyword evidence="10" id="KW-0378">Hydrolase</keyword>
<dbReference type="PROSITE" id="PS51670">
    <property type="entry name" value="SHKT"/>
    <property type="match status" value="1"/>
</dbReference>
<dbReference type="PROSITE" id="PS50896">
    <property type="entry name" value="LISH"/>
    <property type="match status" value="1"/>
</dbReference>
<keyword evidence="9 15" id="KW-0863">Zinc-finger</keyword>
<reference evidence="23" key="1">
    <citation type="submission" date="2022-01" db="EMBL/GenBank/DDBJ databases">
        <title>Genome Sequence Resource for Two Populations of Ditylenchus destructor, the Migratory Endoparasitic Phytonematode.</title>
        <authorList>
            <person name="Zhang H."/>
            <person name="Lin R."/>
            <person name="Xie B."/>
        </authorList>
    </citation>
    <scope>NUCLEOTIDE SEQUENCE</scope>
    <source>
        <strain evidence="23">BazhouSP</strain>
    </source>
</reference>
<dbReference type="PROSITE" id="PS51867">
    <property type="entry name" value="ZF_RING_GID"/>
    <property type="match status" value="1"/>
</dbReference>
<dbReference type="InterPro" id="IPR003146">
    <property type="entry name" value="M14A_act_pep"/>
</dbReference>
<dbReference type="SUPFAM" id="SSF57850">
    <property type="entry name" value="RING/U-box"/>
    <property type="match status" value="1"/>
</dbReference>
<keyword evidence="13" id="KW-1015">Disulfide bond</keyword>
<evidence type="ECO:0000259" key="21">
    <source>
        <dbReference type="PROSITE" id="PS51867"/>
    </source>
</evidence>
<dbReference type="EMBL" id="JAKKPZ010000008">
    <property type="protein sequence ID" value="KAI1717910.1"/>
    <property type="molecule type" value="Genomic_DNA"/>
</dbReference>
<feature type="compositionally biased region" description="Low complexity" evidence="17">
    <location>
        <begin position="1128"/>
        <end position="1147"/>
    </location>
</feature>
<keyword evidence="18" id="KW-1133">Transmembrane helix</keyword>
<evidence type="ECO:0000256" key="9">
    <source>
        <dbReference type="ARBA" id="ARBA00022771"/>
    </source>
</evidence>
<evidence type="ECO:0000256" key="14">
    <source>
        <dbReference type="PROSITE-ProRule" id="PRU01005"/>
    </source>
</evidence>
<comment type="caution">
    <text evidence="14">Lacks conserved residue(s) required for the propagation of feature annotation.</text>
</comment>
<evidence type="ECO:0000256" key="8">
    <source>
        <dbReference type="ARBA" id="ARBA00022729"/>
    </source>
</evidence>
<dbReference type="FunFam" id="3.40.630.10:FF:000070">
    <property type="entry name" value="Putative carboxypeptidase suro-1"/>
    <property type="match status" value="1"/>
</dbReference>
<feature type="domain" description="Peptidase M14" evidence="22">
    <location>
        <begin position="576"/>
        <end position="891"/>
    </location>
</feature>
<evidence type="ECO:0000256" key="17">
    <source>
        <dbReference type="SAM" id="MobiDB-lite"/>
    </source>
</evidence>
<keyword evidence="6" id="KW-0645">Protease</keyword>
<dbReference type="Pfam" id="PF00246">
    <property type="entry name" value="Peptidase_M14"/>
    <property type="match status" value="1"/>
</dbReference>
<feature type="region of interest" description="Disordered" evidence="17">
    <location>
        <begin position="498"/>
        <end position="517"/>
    </location>
</feature>
<feature type="compositionally biased region" description="Basic and acidic residues" evidence="17">
    <location>
        <begin position="1379"/>
        <end position="1401"/>
    </location>
</feature>
<dbReference type="FunFam" id="3.30.70.340:FF:000001">
    <property type="entry name" value="Carboxypeptidase A5"/>
    <property type="match status" value="1"/>
</dbReference>
<feature type="region of interest" description="Disordered" evidence="17">
    <location>
        <begin position="1347"/>
        <end position="1401"/>
    </location>
</feature>
<comment type="subcellular location">
    <subcellularLocation>
        <location evidence="2">Cytoplasm</location>
    </subcellularLocation>
</comment>
<comment type="caution">
    <text evidence="23">The sequence shown here is derived from an EMBL/GenBank/DDBJ whole genome shotgun (WGS) entry which is preliminary data.</text>
</comment>
<dbReference type="InterPro" id="IPR006595">
    <property type="entry name" value="CTLH_C"/>
</dbReference>
<evidence type="ECO:0000256" key="2">
    <source>
        <dbReference type="ARBA" id="ARBA00004496"/>
    </source>
</evidence>
<dbReference type="InterPro" id="IPR044063">
    <property type="entry name" value="ZF_RING_GID"/>
</dbReference>
<evidence type="ECO:0000256" key="10">
    <source>
        <dbReference type="ARBA" id="ARBA00022801"/>
    </source>
</evidence>
<dbReference type="PRINTS" id="PR00765">
    <property type="entry name" value="CRBOXYPTASEA"/>
</dbReference>
<dbReference type="InterPro" id="IPR013083">
    <property type="entry name" value="Znf_RING/FYVE/PHD"/>
</dbReference>
<feature type="compositionally biased region" description="Polar residues" evidence="17">
    <location>
        <begin position="898"/>
        <end position="927"/>
    </location>
</feature>
<feature type="domain" description="ShKT" evidence="20">
    <location>
        <begin position="1240"/>
        <end position="1276"/>
    </location>
</feature>
<proteinExistence type="inferred from homology"/>
<comment type="similarity">
    <text evidence="3 16">Belongs to the peptidase M14 family.</text>
</comment>
<feature type="zinc finger region" description="RING-Gid-type" evidence="15">
    <location>
        <begin position="344"/>
        <end position="388"/>
    </location>
</feature>
<keyword evidence="5 23" id="KW-0121">Carboxypeptidase</keyword>
<organism evidence="23 24">
    <name type="scientific">Ditylenchus destructor</name>
    <dbReference type="NCBI Taxonomy" id="166010"/>
    <lineage>
        <taxon>Eukaryota</taxon>
        <taxon>Metazoa</taxon>
        <taxon>Ecdysozoa</taxon>
        <taxon>Nematoda</taxon>
        <taxon>Chromadorea</taxon>
        <taxon>Rhabditida</taxon>
        <taxon>Tylenchina</taxon>
        <taxon>Tylenchomorpha</taxon>
        <taxon>Sphaerularioidea</taxon>
        <taxon>Anguinidae</taxon>
        <taxon>Anguininae</taxon>
        <taxon>Ditylenchus</taxon>
    </lineage>
</organism>
<dbReference type="InterPro" id="IPR000834">
    <property type="entry name" value="Peptidase_M14"/>
</dbReference>
<dbReference type="InterPro" id="IPR024964">
    <property type="entry name" value="CTLH/CRA"/>
</dbReference>
<dbReference type="PANTHER" id="PTHR11705">
    <property type="entry name" value="PROTEASE FAMILY M14 CARBOXYPEPTIDASE A,B"/>
    <property type="match status" value="1"/>
</dbReference>
<evidence type="ECO:0000256" key="5">
    <source>
        <dbReference type="ARBA" id="ARBA00022645"/>
    </source>
</evidence>
<evidence type="ECO:0000256" key="11">
    <source>
        <dbReference type="ARBA" id="ARBA00022833"/>
    </source>
</evidence>
<evidence type="ECO:0000256" key="13">
    <source>
        <dbReference type="ARBA" id="ARBA00023157"/>
    </source>
</evidence>
<dbReference type="PROSITE" id="PS52035">
    <property type="entry name" value="PEPTIDASE_M14"/>
    <property type="match status" value="1"/>
</dbReference>
<keyword evidence="18" id="KW-0472">Membrane</keyword>
<evidence type="ECO:0000259" key="20">
    <source>
        <dbReference type="PROSITE" id="PS51670"/>
    </source>
</evidence>
<evidence type="ECO:0000259" key="22">
    <source>
        <dbReference type="PROSITE" id="PS52035"/>
    </source>
</evidence>
<dbReference type="GO" id="GO:0005737">
    <property type="term" value="C:cytoplasm"/>
    <property type="evidence" value="ECO:0007669"/>
    <property type="project" value="UniProtKB-SubCell"/>
</dbReference>
<dbReference type="Gene3D" id="3.30.70.340">
    <property type="entry name" value="Metallocarboxypeptidase-like"/>
    <property type="match status" value="1"/>
</dbReference>
<feature type="domain" description="RING-Gid-type" evidence="21">
    <location>
        <begin position="344"/>
        <end position="388"/>
    </location>
</feature>
<dbReference type="GO" id="GO:0005615">
    <property type="term" value="C:extracellular space"/>
    <property type="evidence" value="ECO:0007669"/>
    <property type="project" value="TreeGrafter"/>
</dbReference>
<feature type="domain" description="CTLH" evidence="19">
    <location>
        <begin position="179"/>
        <end position="220"/>
    </location>
</feature>
<dbReference type="GO" id="GO:0006508">
    <property type="term" value="P:proteolysis"/>
    <property type="evidence" value="ECO:0007669"/>
    <property type="project" value="UniProtKB-KW"/>
</dbReference>
<keyword evidence="7" id="KW-0479">Metal-binding</keyword>
<dbReference type="SMART" id="SM00668">
    <property type="entry name" value="CTLH"/>
    <property type="match status" value="1"/>
</dbReference>
<keyword evidence="24" id="KW-1185">Reference proteome</keyword>
<feature type="compositionally biased region" description="Polar residues" evidence="17">
    <location>
        <begin position="1213"/>
        <end position="1230"/>
    </location>
</feature>
<protein>
    <submittedName>
        <fullName evidence="23">Zinc carboxypeptidase domain-containing protein</fullName>
    </submittedName>
</protein>
<evidence type="ECO:0000256" key="12">
    <source>
        <dbReference type="ARBA" id="ARBA00023049"/>
    </source>
</evidence>
<dbReference type="PROSITE" id="PS50897">
    <property type="entry name" value="CTLH"/>
    <property type="match status" value="1"/>
</dbReference>
<dbReference type="Proteomes" id="UP001201812">
    <property type="component" value="Unassembled WGS sequence"/>
</dbReference>
<gene>
    <name evidence="23" type="ORF">DdX_06318</name>
</gene>
<evidence type="ECO:0000256" key="1">
    <source>
        <dbReference type="ARBA" id="ARBA00001947"/>
    </source>
</evidence>
<dbReference type="GO" id="GO:0004181">
    <property type="term" value="F:metallocarboxypeptidase activity"/>
    <property type="evidence" value="ECO:0007669"/>
    <property type="project" value="InterPro"/>
</dbReference>
<accession>A0AAD4NAX0</accession>
<evidence type="ECO:0000256" key="18">
    <source>
        <dbReference type="SAM" id="Phobius"/>
    </source>
</evidence>
<comment type="cofactor">
    <cofactor evidence="1">
        <name>Zn(2+)</name>
        <dbReference type="ChEBI" id="CHEBI:29105"/>
    </cofactor>
</comment>
<dbReference type="PANTHER" id="PTHR11705:SF51">
    <property type="entry name" value="CARBOXYPEPTIDASE SURO-1-RELATED"/>
    <property type="match status" value="1"/>
</dbReference>
<keyword evidence="18" id="KW-0812">Transmembrane</keyword>
<evidence type="ECO:0000256" key="15">
    <source>
        <dbReference type="PROSITE-ProRule" id="PRU01215"/>
    </source>
</evidence>
<feature type="region of interest" description="Disordered" evidence="17">
    <location>
        <begin position="1213"/>
        <end position="1235"/>
    </location>
</feature>
<dbReference type="GO" id="GO:0008270">
    <property type="term" value="F:zinc ion binding"/>
    <property type="evidence" value="ECO:0007669"/>
    <property type="project" value="UniProtKB-KW"/>
</dbReference>
<dbReference type="SUPFAM" id="SSF54897">
    <property type="entry name" value="Protease propeptides/inhibitors"/>
    <property type="match status" value="1"/>
</dbReference>
<evidence type="ECO:0000256" key="16">
    <source>
        <dbReference type="PROSITE-ProRule" id="PRU01379"/>
    </source>
</evidence>
<dbReference type="InterPro" id="IPR036990">
    <property type="entry name" value="M14A-like_propep"/>
</dbReference>
<dbReference type="Pfam" id="PF02244">
    <property type="entry name" value="Propep_M14"/>
    <property type="match status" value="1"/>
</dbReference>
<evidence type="ECO:0000256" key="6">
    <source>
        <dbReference type="ARBA" id="ARBA00022670"/>
    </source>
</evidence>
<feature type="active site" description="Proton donor/acceptor" evidence="16">
    <location>
        <position position="855"/>
    </location>
</feature>
<dbReference type="CDD" id="cd03860">
    <property type="entry name" value="M14_CP_A-B_like"/>
    <property type="match status" value="1"/>
</dbReference>
<evidence type="ECO:0000256" key="3">
    <source>
        <dbReference type="ARBA" id="ARBA00005988"/>
    </source>
</evidence>
<dbReference type="FunFam" id="3.30.40.10:FF:000143">
    <property type="entry name" value="Regulator of gluconeogenesis Rmd5"/>
    <property type="match status" value="1"/>
</dbReference>
<evidence type="ECO:0000259" key="19">
    <source>
        <dbReference type="PROSITE" id="PS50897"/>
    </source>
</evidence>
<feature type="region of interest" description="Disordered" evidence="17">
    <location>
        <begin position="1173"/>
        <end position="1193"/>
    </location>
</feature>